<dbReference type="SUPFAM" id="SSF48498">
    <property type="entry name" value="Tetracyclin repressor-like, C-terminal domain"/>
    <property type="match status" value="1"/>
</dbReference>
<evidence type="ECO:0000313" key="7">
    <source>
        <dbReference type="Proteomes" id="UP000216311"/>
    </source>
</evidence>
<evidence type="ECO:0000313" key="6">
    <source>
        <dbReference type="EMBL" id="OYO24005.1"/>
    </source>
</evidence>
<reference evidence="6 7" key="1">
    <citation type="submission" date="2017-07" db="EMBL/GenBank/DDBJ databases">
        <title>Draft whole genome sequences of clinical Proprionibacteriaceae strains.</title>
        <authorList>
            <person name="Bernier A.-M."/>
            <person name="Bernard K."/>
            <person name="Domingo M.-C."/>
        </authorList>
    </citation>
    <scope>NUCLEOTIDE SEQUENCE [LARGE SCALE GENOMIC DNA]</scope>
    <source>
        <strain evidence="6 7">NML 130396</strain>
    </source>
</reference>
<dbReference type="InterPro" id="IPR025996">
    <property type="entry name" value="MT1864/Rv1816-like_C"/>
</dbReference>
<evidence type="ECO:0000256" key="3">
    <source>
        <dbReference type="ARBA" id="ARBA00023163"/>
    </source>
</evidence>
<feature type="domain" description="HTH tetR-type" evidence="5">
    <location>
        <begin position="4"/>
        <end position="64"/>
    </location>
</feature>
<dbReference type="Gene3D" id="1.10.357.10">
    <property type="entry name" value="Tetracycline Repressor, domain 2"/>
    <property type="match status" value="1"/>
</dbReference>
<dbReference type="InterPro" id="IPR001647">
    <property type="entry name" value="HTH_TetR"/>
</dbReference>
<keyword evidence="2 4" id="KW-0238">DNA-binding</keyword>
<comment type="caution">
    <text evidence="6">The sequence shown here is derived from an EMBL/GenBank/DDBJ whole genome shotgun (WGS) entry which is preliminary data.</text>
</comment>
<keyword evidence="7" id="KW-1185">Reference proteome</keyword>
<evidence type="ECO:0000256" key="4">
    <source>
        <dbReference type="PROSITE-ProRule" id="PRU00335"/>
    </source>
</evidence>
<sequence length="197" mass="21040">MHDAELADRLLDEAAVLVSREGPEGLGLRGLARAAGTSTTAIYSLFGSKEGLLHSLYEKVFRSFGDSQLLQPSDDPEADLLVLGEGYRRWARQNPQLFPLMFDCSVQRTTTEADAIAAGTREPLLAAVGRAQASGVIDSSHDPELVALSLWGQVHGLVSLELGGLGLDPEAAETAYRACLAAVVRGWAPGRSQQGRR</sequence>
<dbReference type="GO" id="GO:0000976">
    <property type="term" value="F:transcription cis-regulatory region binding"/>
    <property type="evidence" value="ECO:0007669"/>
    <property type="project" value="TreeGrafter"/>
</dbReference>
<feature type="DNA-binding region" description="H-T-H motif" evidence="4">
    <location>
        <begin position="27"/>
        <end position="46"/>
    </location>
</feature>
<dbReference type="InterPro" id="IPR050109">
    <property type="entry name" value="HTH-type_TetR-like_transc_reg"/>
</dbReference>
<dbReference type="GO" id="GO:0003700">
    <property type="term" value="F:DNA-binding transcription factor activity"/>
    <property type="evidence" value="ECO:0007669"/>
    <property type="project" value="TreeGrafter"/>
</dbReference>
<dbReference type="InterPro" id="IPR009057">
    <property type="entry name" value="Homeodomain-like_sf"/>
</dbReference>
<protein>
    <submittedName>
        <fullName evidence="6">TetR family transcriptional regulator</fullName>
    </submittedName>
</protein>
<keyword evidence="1" id="KW-0805">Transcription regulation</keyword>
<dbReference type="InterPro" id="IPR036271">
    <property type="entry name" value="Tet_transcr_reg_TetR-rel_C_sf"/>
</dbReference>
<dbReference type="PANTHER" id="PTHR30055">
    <property type="entry name" value="HTH-TYPE TRANSCRIPTIONAL REGULATOR RUTR"/>
    <property type="match status" value="1"/>
</dbReference>
<accession>A0A255H8P8</accession>
<dbReference type="SUPFAM" id="SSF46689">
    <property type="entry name" value="Homeodomain-like"/>
    <property type="match status" value="1"/>
</dbReference>
<gene>
    <name evidence="6" type="ORF">CGZ93_05385</name>
</gene>
<dbReference type="PANTHER" id="PTHR30055:SF220">
    <property type="entry name" value="TETR-FAMILY REGULATORY PROTEIN"/>
    <property type="match status" value="1"/>
</dbReference>
<dbReference type="OrthoDB" id="4709966at2"/>
<dbReference type="PRINTS" id="PR00455">
    <property type="entry name" value="HTHTETR"/>
</dbReference>
<evidence type="ECO:0000256" key="1">
    <source>
        <dbReference type="ARBA" id="ARBA00023015"/>
    </source>
</evidence>
<dbReference type="AlphaFoldDB" id="A0A255H8P8"/>
<evidence type="ECO:0000256" key="2">
    <source>
        <dbReference type="ARBA" id="ARBA00023125"/>
    </source>
</evidence>
<dbReference type="Pfam" id="PF00440">
    <property type="entry name" value="TetR_N"/>
    <property type="match status" value="1"/>
</dbReference>
<keyword evidence="3" id="KW-0804">Transcription</keyword>
<dbReference type="PROSITE" id="PS50977">
    <property type="entry name" value="HTH_TETR_2"/>
    <property type="match status" value="1"/>
</dbReference>
<dbReference type="EMBL" id="NMVQ01000006">
    <property type="protein sequence ID" value="OYO24005.1"/>
    <property type="molecule type" value="Genomic_DNA"/>
</dbReference>
<organism evidence="6 7">
    <name type="scientific">Enemella dayhoffiae</name>
    <dbReference type="NCBI Taxonomy" id="2016507"/>
    <lineage>
        <taxon>Bacteria</taxon>
        <taxon>Bacillati</taxon>
        <taxon>Actinomycetota</taxon>
        <taxon>Actinomycetes</taxon>
        <taxon>Propionibacteriales</taxon>
        <taxon>Propionibacteriaceae</taxon>
        <taxon>Enemella</taxon>
    </lineage>
</organism>
<dbReference type="Pfam" id="PF13305">
    <property type="entry name" value="TetR_C_33"/>
    <property type="match status" value="1"/>
</dbReference>
<dbReference type="Proteomes" id="UP000216311">
    <property type="component" value="Unassembled WGS sequence"/>
</dbReference>
<evidence type="ECO:0000259" key="5">
    <source>
        <dbReference type="PROSITE" id="PS50977"/>
    </source>
</evidence>
<name>A0A255H8P8_9ACTN</name>
<proteinExistence type="predicted"/>